<dbReference type="EMBL" id="LPWG01000011">
    <property type="protein sequence ID" value="ODR99310.1"/>
    <property type="molecule type" value="Genomic_DNA"/>
</dbReference>
<dbReference type="Pfam" id="PF06114">
    <property type="entry name" value="Peptidase_M78"/>
    <property type="match status" value="1"/>
</dbReference>
<feature type="region of interest" description="Disordered" evidence="1">
    <location>
        <begin position="282"/>
        <end position="303"/>
    </location>
</feature>
<feature type="domain" description="IrrE N-terminal-like" evidence="2">
    <location>
        <begin position="72"/>
        <end position="176"/>
    </location>
</feature>
<keyword evidence="4" id="KW-1185">Reference proteome</keyword>
<dbReference type="PANTHER" id="PTHR43236">
    <property type="entry name" value="ANTITOXIN HIGA1"/>
    <property type="match status" value="1"/>
</dbReference>
<dbReference type="PANTHER" id="PTHR43236:SF2">
    <property type="entry name" value="BLL0069 PROTEIN"/>
    <property type="match status" value="1"/>
</dbReference>
<gene>
    <name evidence="3" type="ORF">AUC68_04780</name>
</gene>
<organism evidence="3 4">
    <name type="scientific">Methyloceanibacter methanicus</name>
    <dbReference type="NCBI Taxonomy" id="1774968"/>
    <lineage>
        <taxon>Bacteria</taxon>
        <taxon>Pseudomonadati</taxon>
        <taxon>Pseudomonadota</taxon>
        <taxon>Alphaproteobacteria</taxon>
        <taxon>Hyphomicrobiales</taxon>
        <taxon>Hyphomicrobiaceae</taxon>
        <taxon>Methyloceanibacter</taxon>
    </lineage>
</organism>
<dbReference type="RefSeq" id="WP_069437250.1">
    <property type="nucleotide sequence ID" value="NZ_LPWG01000011.1"/>
</dbReference>
<dbReference type="Gene3D" id="1.10.10.2910">
    <property type="match status" value="1"/>
</dbReference>
<dbReference type="Proteomes" id="UP000094501">
    <property type="component" value="Unassembled WGS sequence"/>
</dbReference>
<dbReference type="OrthoDB" id="9794834at2"/>
<dbReference type="InterPro" id="IPR052345">
    <property type="entry name" value="Rad_response_metalloprotease"/>
</dbReference>
<dbReference type="AlphaFoldDB" id="A0A1E3W0K6"/>
<feature type="compositionally biased region" description="Polar residues" evidence="1">
    <location>
        <begin position="294"/>
        <end position="303"/>
    </location>
</feature>
<sequence length="303" mass="34145">MNEQWSPKRWANALTTILNAAFEQDRFPVNVSQLALDYSRQRFPDDPITHVMGGELPGFEGALIPAANGKKGWGIIYNSAISSPGRINFTLAHEFGHYLLHRLKYPDGFTCGEQDMASWDSEYRQVESQANDFAATLLMPLDDFRRQIEGRAKPDLEALCICADRYNVSLMASVLRWLQYTERRAILVVSRDGFILWARSSTPALKTGAYFRTVNQPPISIPPLSLAAQRHLVHGSKGMAIHDAEIWLKEPCEEAVLFSGQYDFTISLLHLGEAPSRFELDEDTAEDTYDRMTSRTPGSSWLA</sequence>
<dbReference type="InterPro" id="IPR010359">
    <property type="entry name" value="IrrE_HExxH"/>
</dbReference>
<evidence type="ECO:0000313" key="4">
    <source>
        <dbReference type="Proteomes" id="UP000094501"/>
    </source>
</evidence>
<comment type="caution">
    <text evidence="3">The sequence shown here is derived from an EMBL/GenBank/DDBJ whole genome shotgun (WGS) entry which is preliminary data.</text>
</comment>
<reference evidence="3 4" key="1">
    <citation type="journal article" date="2016" name="Environ. Microbiol.">
        <title>New Methyloceanibacter diversity from North Sea sediments includes methanotroph containing solely the soluble methane monooxygenase.</title>
        <authorList>
            <person name="Vekeman B."/>
            <person name="Kerckhof F.M."/>
            <person name="Cremers G."/>
            <person name="de Vos P."/>
            <person name="Vandamme P."/>
            <person name="Boon N."/>
            <person name="Op den Camp H.J."/>
            <person name="Heylen K."/>
        </authorList>
    </citation>
    <scope>NUCLEOTIDE SEQUENCE [LARGE SCALE GENOMIC DNA]</scope>
    <source>
        <strain evidence="3 4">R-67174</strain>
    </source>
</reference>
<name>A0A1E3W0K6_9HYPH</name>
<accession>A0A1E3W0K6</accession>
<proteinExistence type="predicted"/>
<evidence type="ECO:0000313" key="3">
    <source>
        <dbReference type="EMBL" id="ODR99310.1"/>
    </source>
</evidence>
<dbReference type="STRING" id="1774968.AUC68_04780"/>
<protein>
    <recommendedName>
        <fullName evidence="2">IrrE N-terminal-like domain-containing protein</fullName>
    </recommendedName>
</protein>
<evidence type="ECO:0000259" key="2">
    <source>
        <dbReference type="Pfam" id="PF06114"/>
    </source>
</evidence>
<evidence type="ECO:0000256" key="1">
    <source>
        <dbReference type="SAM" id="MobiDB-lite"/>
    </source>
</evidence>